<reference evidence="2" key="1">
    <citation type="submission" date="2023-08" db="EMBL/GenBank/DDBJ databases">
        <title>Draft sequence of the Babesia gibsoni genome.</title>
        <authorList>
            <person name="Yamagishi J.Y."/>
            <person name="Xuan X.X."/>
        </authorList>
    </citation>
    <scope>NUCLEOTIDE SEQUENCE</scope>
    <source>
        <strain evidence="2">Azabu</strain>
    </source>
</reference>
<name>A0AAD8PF70_BABGI</name>
<proteinExistence type="predicted"/>
<dbReference type="Pfam" id="PF18161">
    <property type="entry name" value="ISP1_C"/>
    <property type="match status" value="1"/>
</dbReference>
<dbReference type="AlphaFoldDB" id="A0AAD8PF70"/>
<protein>
    <submittedName>
        <fullName evidence="2">PH-like domain containing protein</fullName>
    </submittedName>
</protein>
<evidence type="ECO:0000313" key="3">
    <source>
        <dbReference type="Proteomes" id="UP001230268"/>
    </source>
</evidence>
<dbReference type="Gene3D" id="2.30.29.30">
    <property type="entry name" value="Pleckstrin-homology domain (PH domain)/Phosphotyrosine-binding domain (PTB)"/>
    <property type="match status" value="1"/>
</dbReference>
<keyword evidence="3" id="KW-1185">Reference proteome</keyword>
<sequence length="146" mass="16707">MTAKSSFSRILGIFDSCCAFDDFKHDCYEQELEEQHFRDRLATAVNVTVLLEDGGQLSCTLHVDLDKKLMRIACEDQVREMKFDAVKKILHTKDELSRVQTNDRCLNIQNSVALHLVENGNCIPFTFNTSQEKKFFLNILGPFIGT</sequence>
<feature type="domain" description="ISP1 C-terminal" evidence="1">
    <location>
        <begin position="36"/>
        <end position="140"/>
    </location>
</feature>
<dbReference type="Proteomes" id="UP001230268">
    <property type="component" value="Unassembled WGS sequence"/>
</dbReference>
<accession>A0AAD8PF70</accession>
<gene>
    <name evidence="2" type="ORF">BgAZ_100760</name>
</gene>
<evidence type="ECO:0000259" key="1">
    <source>
        <dbReference type="Pfam" id="PF18161"/>
    </source>
</evidence>
<evidence type="ECO:0000313" key="2">
    <source>
        <dbReference type="EMBL" id="KAK1444170.1"/>
    </source>
</evidence>
<organism evidence="2 3">
    <name type="scientific">Babesia gibsoni</name>
    <dbReference type="NCBI Taxonomy" id="33632"/>
    <lineage>
        <taxon>Eukaryota</taxon>
        <taxon>Sar</taxon>
        <taxon>Alveolata</taxon>
        <taxon>Apicomplexa</taxon>
        <taxon>Aconoidasida</taxon>
        <taxon>Piroplasmida</taxon>
        <taxon>Babesiidae</taxon>
        <taxon>Babesia</taxon>
    </lineage>
</organism>
<dbReference type="InterPro" id="IPR041316">
    <property type="entry name" value="ISP1_C"/>
</dbReference>
<dbReference type="EMBL" id="JAVEPI010000001">
    <property type="protein sequence ID" value="KAK1444170.1"/>
    <property type="molecule type" value="Genomic_DNA"/>
</dbReference>
<dbReference type="InterPro" id="IPR011993">
    <property type="entry name" value="PH-like_dom_sf"/>
</dbReference>
<comment type="caution">
    <text evidence="2">The sequence shown here is derived from an EMBL/GenBank/DDBJ whole genome shotgun (WGS) entry which is preliminary data.</text>
</comment>